<evidence type="ECO:0000313" key="4">
    <source>
        <dbReference type="EMBL" id="KAK7855414.1"/>
    </source>
</evidence>
<dbReference type="Pfam" id="PF00069">
    <property type="entry name" value="Pkinase"/>
    <property type="match status" value="1"/>
</dbReference>
<accession>A0AAW0LVP3</accession>
<keyword evidence="5" id="KW-1185">Reference proteome</keyword>
<evidence type="ECO:0000256" key="2">
    <source>
        <dbReference type="ARBA" id="ARBA00022840"/>
    </source>
</evidence>
<keyword evidence="1" id="KW-0547">Nucleotide-binding</keyword>
<evidence type="ECO:0000313" key="5">
    <source>
        <dbReference type="Proteomes" id="UP000237347"/>
    </source>
</evidence>
<dbReference type="Gene3D" id="1.10.510.10">
    <property type="entry name" value="Transferase(Phosphotransferase) domain 1"/>
    <property type="match status" value="1"/>
</dbReference>
<evidence type="ECO:0000259" key="3">
    <source>
        <dbReference type="PROSITE" id="PS50011"/>
    </source>
</evidence>
<dbReference type="GO" id="GO:0007166">
    <property type="term" value="P:cell surface receptor signaling pathway"/>
    <property type="evidence" value="ECO:0007669"/>
    <property type="project" value="InterPro"/>
</dbReference>
<gene>
    <name evidence="4" type="primary">WAKL6</name>
    <name evidence="4" type="ORF">CFP56_027828</name>
</gene>
<dbReference type="AlphaFoldDB" id="A0AAW0LVP3"/>
<dbReference type="PROSITE" id="PS50011">
    <property type="entry name" value="PROTEIN_KINASE_DOM"/>
    <property type="match status" value="1"/>
</dbReference>
<dbReference type="InterPro" id="IPR045274">
    <property type="entry name" value="WAK-like"/>
</dbReference>
<proteinExistence type="predicted"/>
<reference evidence="4 5" key="1">
    <citation type="journal article" date="2018" name="Sci. Data">
        <title>The draft genome sequence of cork oak.</title>
        <authorList>
            <person name="Ramos A.M."/>
            <person name="Usie A."/>
            <person name="Barbosa P."/>
            <person name="Barros P.M."/>
            <person name="Capote T."/>
            <person name="Chaves I."/>
            <person name="Simoes F."/>
            <person name="Abreu I."/>
            <person name="Carrasquinho I."/>
            <person name="Faro C."/>
            <person name="Guimaraes J.B."/>
            <person name="Mendonca D."/>
            <person name="Nobrega F."/>
            <person name="Rodrigues L."/>
            <person name="Saibo N.J.M."/>
            <person name="Varela M.C."/>
            <person name="Egas C."/>
            <person name="Matos J."/>
            <person name="Miguel C.M."/>
            <person name="Oliveira M.M."/>
            <person name="Ricardo C.P."/>
            <person name="Goncalves S."/>
        </authorList>
    </citation>
    <scope>NUCLEOTIDE SEQUENCE [LARGE SCALE GENOMIC DNA]</scope>
    <source>
        <strain evidence="5">cv. HL8</strain>
    </source>
</reference>
<dbReference type="GO" id="GO:0005524">
    <property type="term" value="F:ATP binding"/>
    <property type="evidence" value="ECO:0007669"/>
    <property type="project" value="UniProtKB-KW"/>
</dbReference>
<dbReference type="PANTHER" id="PTHR27005:SF515">
    <property type="entry name" value="WALL-ASSOCIATED RECEPTOR KINASE-LIKE 10-RELATED"/>
    <property type="match status" value="1"/>
</dbReference>
<dbReference type="InterPro" id="IPR000719">
    <property type="entry name" value="Prot_kinase_dom"/>
</dbReference>
<dbReference type="InterPro" id="IPR011009">
    <property type="entry name" value="Kinase-like_dom_sf"/>
</dbReference>
<keyword evidence="2" id="KW-0067">ATP-binding</keyword>
<name>A0AAW0LVP3_QUESU</name>
<evidence type="ECO:0000256" key="1">
    <source>
        <dbReference type="ARBA" id="ARBA00022741"/>
    </source>
</evidence>
<dbReference type="PANTHER" id="PTHR27005">
    <property type="entry name" value="WALL-ASSOCIATED RECEPTOR KINASE-LIKE 21"/>
    <property type="match status" value="1"/>
</dbReference>
<dbReference type="Proteomes" id="UP000237347">
    <property type="component" value="Unassembled WGS sequence"/>
</dbReference>
<dbReference type="EMBL" id="PKMF04000045">
    <property type="protein sequence ID" value="KAK7855414.1"/>
    <property type="molecule type" value="Genomic_DNA"/>
</dbReference>
<organism evidence="4 5">
    <name type="scientific">Quercus suber</name>
    <name type="common">Cork oak</name>
    <dbReference type="NCBI Taxonomy" id="58331"/>
    <lineage>
        <taxon>Eukaryota</taxon>
        <taxon>Viridiplantae</taxon>
        <taxon>Streptophyta</taxon>
        <taxon>Embryophyta</taxon>
        <taxon>Tracheophyta</taxon>
        <taxon>Spermatophyta</taxon>
        <taxon>Magnoliopsida</taxon>
        <taxon>eudicotyledons</taxon>
        <taxon>Gunneridae</taxon>
        <taxon>Pentapetalae</taxon>
        <taxon>rosids</taxon>
        <taxon>fabids</taxon>
        <taxon>Fagales</taxon>
        <taxon>Fagaceae</taxon>
        <taxon>Quercus</taxon>
    </lineage>
</organism>
<dbReference type="SUPFAM" id="SSF56112">
    <property type="entry name" value="Protein kinase-like (PK-like)"/>
    <property type="match status" value="1"/>
</dbReference>
<sequence>MRLRIAIEAARALAYLHSAASLPIYHQDIKSSNKLLDDKYRAKVVDFGTSRSMAIDQTHLTTLVMARKSHNLARHSFFLHSNYVKLINSVACFVTMSSSANIP</sequence>
<comment type="caution">
    <text evidence="4">The sequence shown here is derived from an EMBL/GenBank/DDBJ whole genome shotgun (WGS) entry which is preliminary data.</text>
</comment>
<dbReference type="GO" id="GO:0004674">
    <property type="term" value="F:protein serine/threonine kinase activity"/>
    <property type="evidence" value="ECO:0007669"/>
    <property type="project" value="TreeGrafter"/>
</dbReference>
<feature type="domain" description="Protein kinase" evidence="3">
    <location>
        <begin position="1"/>
        <end position="103"/>
    </location>
</feature>
<protein>
    <submittedName>
        <fullName evidence="4">Wall-associated receptor kinase-like 6</fullName>
    </submittedName>
</protein>
<dbReference type="GO" id="GO:0005886">
    <property type="term" value="C:plasma membrane"/>
    <property type="evidence" value="ECO:0007669"/>
    <property type="project" value="TreeGrafter"/>
</dbReference>